<accession>A0A7W6GNK3</accession>
<gene>
    <name evidence="10" type="ORF">GGR44_001055</name>
</gene>
<evidence type="ECO:0000313" key="10">
    <source>
        <dbReference type="EMBL" id="MBB3981408.1"/>
    </source>
</evidence>
<proteinExistence type="predicted"/>
<reference evidence="10 11" key="1">
    <citation type="submission" date="2020-08" db="EMBL/GenBank/DDBJ databases">
        <title>Genomic Encyclopedia of Type Strains, Phase IV (KMG-IV): sequencing the most valuable type-strain genomes for metagenomic binning, comparative biology and taxonomic classification.</title>
        <authorList>
            <person name="Goeker M."/>
        </authorList>
    </citation>
    <scope>NUCLEOTIDE SEQUENCE [LARGE SCALE GENOMIC DNA]</scope>
    <source>
        <strain evidence="10 11">DSM 29348</strain>
    </source>
</reference>
<organism evidence="10 11">
    <name type="scientific">Sphingobium fontiphilum</name>
    <dbReference type="NCBI Taxonomy" id="944425"/>
    <lineage>
        <taxon>Bacteria</taxon>
        <taxon>Pseudomonadati</taxon>
        <taxon>Pseudomonadota</taxon>
        <taxon>Alphaproteobacteria</taxon>
        <taxon>Sphingomonadales</taxon>
        <taxon>Sphingomonadaceae</taxon>
        <taxon>Sphingobium</taxon>
    </lineage>
</organism>
<dbReference type="GO" id="GO:0009279">
    <property type="term" value="C:cell outer membrane"/>
    <property type="evidence" value="ECO:0007669"/>
    <property type="project" value="UniProtKB-SubCell"/>
</dbReference>
<feature type="signal peptide" evidence="8">
    <location>
        <begin position="1"/>
        <end position="30"/>
    </location>
</feature>
<feature type="chain" id="PRO_5030618566" evidence="8">
    <location>
        <begin position="31"/>
        <end position="808"/>
    </location>
</feature>
<evidence type="ECO:0000256" key="3">
    <source>
        <dbReference type="ARBA" id="ARBA00022452"/>
    </source>
</evidence>
<name>A0A7W6GNK3_9SPHN</name>
<comment type="caution">
    <text evidence="10">The sequence shown here is derived from an EMBL/GenBank/DDBJ whole genome shotgun (WGS) entry which is preliminary data.</text>
</comment>
<dbReference type="InterPro" id="IPR037066">
    <property type="entry name" value="Plug_dom_sf"/>
</dbReference>
<dbReference type="PANTHER" id="PTHR30442:SF0">
    <property type="entry name" value="FE(3+) DICITRATE TRANSPORT PROTEIN FECA"/>
    <property type="match status" value="1"/>
</dbReference>
<evidence type="ECO:0000256" key="8">
    <source>
        <dbReference type="SAM" id="SignalP"/>
    </source>
</evidence>
<keyword evidence="5" id="KW-0798">TonB box</keyword>
<dbReference type="Proteomes" id="UP000552757">
    <property type="component" value="Unassembled WGS sequence"/>
</dbReference>
<sequence length="808" mass="88007">MQTAIFRRALLASTPLIALGLAWTATPAMAQAPGADDENIVVTGRRISQSSEAIGEDKVSNVVAVTREALLSAPSGISGLKMLEQLPGFNVQTDGALGLYEFGNSVQVRAFNLDQIGFVVDGIPTGRSDAFGGSPVFRYVDNENLGVVEAAIGAGDVSLPSYSTLGPVVQYNSITPQDGMGLFVSQSFGDFNMKRTFIRASTGQVGPFRAYVSRTKLDNDLWRGPGSVDREHWEGQIHANLGGDSWARFKFVSNNFFDYDSPTITRNQYNCVNVDAAGRCGRDYAYIGIVPNTTVVPGFGNFAPLTTAPNIYYSNPNYAQVYNLAINVRKDKLYGATFHAGIAEGVWAESTLYWEDKGGYGVSPDTYGNSLTRYNGQVAVGLPVTAPKGIQFGRSGVGGDRYGITSKLHWEMGVNTVEAGLWAEVDKYHRTQARYNTVDGAPDGAPLLDELVYLRRDYRSKRDTLQVFLKDTLKLADEQLVLDFGFKGLMLDYLYNGYRDFDDYYRVVGGVAQPGWGVSRNTAQYRDMFLPMAGVLYKFDGRTQMFASYAENMALPKGMDDIYSVIRPGGALVPQPAPERSQNMEIGIRTNQGQLYASLAGFYTKFKNRIQSITTILPGSGGAATETFFQNVGRVRSYGVEFSGTYKPSFLNGLAYSNLNVTYNNAKFKDDIAAAAPILIAGKYIPDSAKWIVSGGVTVEPASWLVANISGKYTSKRYSSFTNLRPNPGDPTGAQISSAIPGFTVFSAYVDIGDGLSFGPIKGVKARFNIDNLFDKDTLSYISSSVTGDGFFRPLSPRTFQFTISGEI</sequence>
<evidence type="ECO:0000256" key="6">
    <source>
        <dbReference type="ARBA" id="ARBA00023136"/>
    </source>
</evidence>
<keyword evidence="4" id="KW-0812">Transmembrane</keyword>
<dbReference type="Gene3D" id="2.170.130.10">
    <property type="entry name" value="TonB-dependent receptor, plug domain"/>
    <property type="match status" value="1"/>
</dbReference>
<evidence type="ECO:0000256" key="5">
    <source>
        <dbReference type="ARBA" id="ARBA00023077"/>
    </source>
</evidence>
<dbReference type="InterPro" id="IPR039426">
    <property type="entry name" value="TonB-dep_rcpt-like"/>
</dbReference>
<dbReference type="AlphaFoldDB" id="A0A7W6GNK3"/>
<dbReference type="PANTHER" id="PTHR30442">
    <property type="entry name" value="IRON III DICITRATE TRANSPORT PROTEIN FECA"/>
    <property type="match status" value="1"/>
</dbReference>
<feature type="domain" description="TonB-dependent receptor-like beta-barrel" evidence="9">
    <location>
        <begin position="293"/>
        <end position="773"/>
    </location>
</feature>
<comment type="subcellular location">
    <subcellularLocation>
        <location evidence="1">Cell outer membrane</location>
        <topology evidence="1">Multi-pass membrane protein</topology>
    </subcellularLocation>
</comment>
<keyword evidence="2" id="KW-0813">Transport</keyword>
<keyword evidence="6" id="KW-0472">Membrane</keyword>
<dbReference type="Gene3D" id="2.40.170.20">
    <property type="entry name" value="TonB-dependent receptor, beta-barrel domain"/>
    <property type="match status" value="1"/>
</dbReference>
<evidence type="ECO:0000259" key="9">
    <source>
        <dbReference type="Pfam" id="PF00593"/>
    </source>
</evidence>
<keyword evidence="7" id="KW-0998">Cell outer membrane</keyword>
<dbReference type="InterPro" id="IPR036942">
    <property type="entry name" value="Beta-barrel_TonB_sf"/>
</dbReference>
<keyword evidence="11" id="KW-1185">Reference proteome</keyword>
<evidence type="ECO:0000256" key="2">
    <source>
        <dbReference type="ARBA" id="ARBA00022448"/>
    </source>
</evidence>
<keyword evidence="10" id="KW-0675">Receptor</keyword>
<evidence type="ECO:0000256" key="1">
    <source>
        <dbReference type="ARBA" id="ARBA00004571"/>
    </source>
</evidence>
<dbReference type="SUPFAM" id="SSF56935">
    <property type="entry name" value="Porins"/>
    <property type="match status" value="1"/>
</dbReference>
<evidence type="ECO:0000256" key="4">
    <source>
        <dbReference type="ARBA" id="ARBA00022692"/>
    </source>
</evidence>
<dbReference type="EMBL" id="JACIEB010000002">
    <property type="protein sequence ID" value="MBB3981408.1"/>
    <property type="molecule type" value="Genomic_DNA"/>
</dbReference>
<keyword evidence="3" id="KW-1134">Transmembrane beta strand</keyword>
<evidence type="ECO:0000313" key="11">
    <source>
        <dbReference type="Proteomes" id="UP000552757"/>
    </source>
</evidence>
<dbReference type="Pfam" id="PF00593">
    <property type="entry name" value="TonB_dep_Rec_b-barrel"/>
    <property type="match status" value="1"/>
</dbReference>
<keyword evidence="8" id="KW-0732">Signal</keyword>
<protein>
    <submittedName>
        <fullName evidence="10">Iron complex outermembrane receptor protein</fullName>
    </submittedName>
</protein>
<evidence type="ECO:0000256" key="7">
    <source>
        <dbReference type="ARBA" id="ARBA00023237"/>
    </source>
</evidence>
<dbReference type="InterPro" id="IPR000531">
    <property type="entry name" value="Beta-barrel_TonB"/>
</dbReference>
<dbReference type="GO" id="GO:0033214">
    <property type="term" value="P:siderophore-iron import into cell"/>
    <property type="evidence" value="ECO:0007669"/>
    <property type="project" value="TreeGrafter"/>
</dbReference>